<evidence type="ECO:0000313" key="14">
    <source>
        <dbReference type="Proteomes" id="UP000054495"/>
    </source>
</evidence>
<keyword evidence="8 11" id="KW-0694">RNA-binding</keyword>
<dbReference type="PROSITE" id="PS51959">
    <property type="entry name" value="ENDOU"/>
    <property type="match status" value="1"/>
</dbReference>
<proteinExistence type="inferred from homology"/>
<dbReference type="Pfam" id="PF09412">
    <property type="entry name" value="XendoU"/>
    <property type="match status" value="1"/>
</dbReference>
<organism evidence="13 14">
    <name type="scientific">Ancylostoma ceylanicum</name>
    <dbReference type="NCBI Taxonomy" id="53326"/>
    <lineage>
        <taxon>Eukaryota</taxon>
        <taxon>Metazoa</taxon>
        <taxon>Ecdysozoa</taxon>
        <taxon>Nematoda</taxon>
        <taxon>Chromadorea</taxon>
        <taxon>Rhabditida</taxon>
        <taxon>Rhabditina</taxon>
        <taxon>Rhabditomorpha</taxon>
        <taxon>Strongyloidea</taxon>
        <taxon>Ancylostomatidae</taxon>
        <taxon>Ancylostomatinae</taxon>
        <taxon>Ancylostoma</taxon>
    </lineage>
</organism>
<dbReference type="GO" id="GO:0003723">
    <property type="term" value="F:RNA binding"/>
    <property type="evidence" value="ECO:0007669"/>
    <property type="project" value="UniProtKB-UniRule"/>
</dbReference>
<protein>
    <submittedName>
        <fullName evidence="13">Endoribonuclease XendoU</fullName>
    </submittedName>
</protein>
<keyword evidence="11" id="KW-0732">Signal</keyword>
<evidence type="ECO:0000256" key="9">
    <source>
        <dbReference type="ARBA" id="ARBA00023211"/>
    </source>
</evidence>
<gene>
    <name evidence="13" type="ORF">ANCCEY_10114</name>
</gene>
<evidence type="ECO:0000256" key="4">
    <source>
        <dbReference type="ARBA" id="ARBA00022722"/>
    </source>
</evidence>
<dbReference type="GO" id="GO:0046872">
    <property type="term" value="F:metal ion binding"/>
    <property type="evidence" value="ECO:0007669"/>
    <property type="project" value="UniProtKB-UniRule"/>
</dbReference>
<keyword evidence="4 11" id="KW-0540">Nuclease</keyword>
<comment type="subunit">
    <text evidence="3 11">Monomer.</text>
</comment>
<dbReference type="InterPro" id="IPR039787">
    <property type="entry name" value="ENDOU"/>
</dbReference>
<feature type="domain" description="EndoU" evidence="12">
    <location>
        <begin position="16"/>
        <end position="250"/>
    </location>
</feature>
<dbReference type="EMBL" id="KE125162">
    <property type="protein sequence ID" value="EPB70791.1"/>
    <property type="molecule type" value="Genomic_DNA"/>
</dbReference>
<dbReference type="GO" id="GO:0016829">
    <property type="term" value="F:lyase activity"/>
    <property type="evidence" value="ECO:0007669"/>
    <property type="project" value="UniProtKB-KW"/>
</dbReference>
<evidence type="ECO:0000256" key="11">
    <source>
        <dbReference type="RuleBase" id="RU367085"/>
    </source>
</evidence>
<dbReference type="PANTHER" id="PTHR12439:SF11">
    <property type="entry name" value="URIDYLATE-SPECIFIC ENDORIBONUCLEASE"/>
    <property type="match status" value="1"/>
</dbReference>
<dbReference type="CDD" id="cd21159">
    <property type="entry name" value="XendoU"/>
    <property type="match status" value="1"/>
</dbReference>
<dbReference type="Proteomes" id="UP000054495">
    <property type="component" value="Unassembled WGS sequence"/>
</dbReference>
<dbReference type="SUPFAM" id="SSF142877">
    <property type="entry name" value="EndoU-like"/>
    <property type="match status" value="1"/>
</dbReference>
<keyword evidence="6 11" id="KW-0255">Endonuclease</keyword>
<comment type="cofactor">
    <cofactor evidence="1 11">
        <name>Mn(2+)</name>
        <dbReference type="ChEBI" id="CHEBI:29035"/>
    </cofactor>
</comment>
<dbReference type="GO" id="GO:0004521">
    <property type="term" value="F:RNA endonuclease activity"/>
    <property type="evidence" value="ECO:0007669"/>
    <property type="project" value="UniProtKB-UniRule"/>
</dbReference>
<comment type="similarity">
    <text evidence="2 11">Belongs to the ENDOU family.</text>
</comment>
<feature type="signal peptide" evidence="11">
    <location>
        <begin position="1"/>
        <end position="16"/>
    </location>
</feature>
<dbReference type="GO" id="GO:0016787">
    <property type="term" value="F:hydrolase activity"/>
    <property type="evidence" value="ECO:0007669"/>
    <property type="project" value="UniProtKB-KW"/>
</dbReference>
<evidence type="ECO:0000313" key="13">
    <source>
        <dbReference type="EMBL" id="EPB70791.1"/>
    </source>
</evidence>
<reference evidence="13 14" key="1">
    <citation type="submission" date="2013-05" db="EMBL/GenBank/DDBJ databases">
        <title>Draft genome of the parasitic nematode Anyclostoma ceylanicum.</title>
        <authorList>
            <person name="Mitreva M."/>
        </authorList>
    </citation>
    <scope>NUCLEOTIDE SEQUENCE [LARGE SCALE GENOMIC DNA]</scope>
</reference>
<keyword evidence="7 11" id="KW-0378">Hydrolase</keyword>
<evidence type="ECO:0000256" key="3">
    <source>
        <dbReference type="ARBA" id="ARBA00011245"/>
    </source>
</evidence>
<accession>A0A0D6LLD2</accession>
<dbReference type="PANTHER" id="PTHR12439">
    <property type="entry name" value="PLACENTAL PROTEIN 11-RELATED"/>
    <property type="match status" value="1"/>
</dbReference>
<keyword evidence="10" id="KW-0456">Lyase</keyword>
<evidence type="ECO:0000256" key="6">
    <source>
        <dbReference type="ARBA" id="ARBA00022759"/>
    </source>
</evidence>
<evidence type="ECO:0000256" key="1">
    <source>
        <dbReference type="ARBA" id="ARBA00001936"/>
    </source>
</evidence>
<evidence type="ECO:0000256" key="5">
    <source>
        <dbReference type="ARBA" id="ARBA00022723"/>
    </source>
</evidence>
<name>A0A0D6LLD2_9BILA</name>
<evidence type="ECO:0000256" key="8">
    <source>
        <dbReference type="ARBA" id="ARBA00022884"/>
    </source>
</evidence>
<dbReference type="AlphaFoldDB" id="A0A0D6LLD2"/>
<sequence length="250" mass="28436">MGYAILLLVLIAQCYAAVDQQKVTDALNALVRTDFRLDGYTVINYQNMASRKDFKHDNAKKPLFKHVPESSINRVTFKRLNELLTFYNHPDANEQEVYTEAWEQAISSFLYAVIKTDVMKSAQKFLAGFGLASMDTEVFKTQLTTLWFNPYSRGGPEGSSGFEALFAGETLNGDVIRFANWYRFYQLEKQGSVNYHGWFTKQATPEISMESDRSSSYILFVSMRVSMSEISNDDDIIVSADPRRSNALEA</sequence>
<keyword evidence="5 11" id="KW-0479">Metal-binding</keyword>
<keyword evidence="9 11" id="KW-0464">Manganese</keyword>
<feature type="chain" id="PRO_5026374662" evidence="11">
    <location>
        <begin position="17"/>
        <end position="250"/>
    </location>
</feature>
<evidence type="ECO:0000256" key="2">
    <source>
        <dbReference type="ARBA" id="ARBA00010168"/>
    </source>
</evidence>
<evidence type="ECO:0000259" key="12">
    <source>
        <dbReference type="PROSITE" id="PS51959"/>
    </source>
</evidence>
<dbReference type="InterPro" id="IPR037227">
    <property type="entry name" value="EndoU-like"/>
</dbReference>
<evidence type="ECO:0000256" key="7">
    <source>
        <dbReference type="ARBA" id="ARBA00022801"/>
    </source>
</evidence>
<keyword evidence="14" id="KW-1185">Reference proteome</keyword>
<dbReference type="InterPro" id="IPR018998">
    <property type="entry name" value="EndoU_C"/>
</dbReference>
<evidence type="ECO:0000256" key="10">
    <source>
        <dbReference type="ARBA" id="ARBA00023239"/>
    </source>
</evidence>